<reference evidence="1" key="1">
    <citation type="journal article" date="2014" name="Front. Microbiol.">
        <title>High frequency of phylogenetically diverse reductive dehalogenase-homologous genes in deep subseafloor sedimentary metagenomes.</title>
        <authorList>
            <person name="Kawai M."/>
            <person name="Futagami T."/>
            <person name="Toyoda A."/>
            <person name="Takaki Y."/>
            <person name="Nishi S."/>
            <person name="Hori S."/>
            <person name="Arai W."/>
            <person name="Tsubouchi T."/>
            <person name="Morono Y."/>
            <person name="Uchiyama I."/>
            <person name="Ito T."/>
            <person name="Fujiyama A."/>
            <person name="Inagaki F."/>
            <person name="Takami H."/>
        </authorList>
    </citation>
    <scope>NUCLEOTIDE SEQUENCE</scope>
    <source>
        <strain evidence="1">Expedition CK06-06</strain>
    </source>
</reference>
<protein>
    <submittedName>
        <fullName evidence="1">Uncharacterized protein</fullName>
    </submittedName>
</protein>
<evidence type="ECO:0000313" key="1">
    <source>
        <dbReference type="EMBL" id="GAJ21126.1"/>
    </source>
</evidence>
<dbReference type="EMBL" id="BARW01040885">
    <property type="protein sequence ID" value="GAJ21126.1"/>
    <property type="molecule type" value="Genomic_DNA"/>
</dbReference>
<accession>X1VU80</accession>
<name>X1VU80_9ZZZZ</name>
<proteinExistence type="predicted"/>
<organism evidence="1">
    <name type="scientific">marine sediment metagenome</name>
    <dbReference type="NCBI Taxonomy" id="412755"/>
    <lineage>
        <taxon>unclassified sequences</taxon>
        <taxon>metagenomes</taxon>
        <taxon>ecological metagenomes</taxon>
    </lineage>
</organism>
<comment type="caution">
    <text evidence="1">The sequence shown here is derived from an EMBL/GenBank/DDBJ whole genome shotgun (WGS) entry which is preliminary data.</text>
</comment>
<feature type="non-terminal residue" evidence="1">
    <location>
        <position position="1"/>
    </location>
</feature>
<dbReference type="AlphaFoldDB" id="X1VU80"/>
<gene>
    <name evidence="1" type="ORF">S12H4_61538</name>
</gene>
<sequence length="57" mass="6860">NTYQSRSKTPYRKKTRRNYDLDKLKQEKLAVALEKQKAGKKLNLFEARLILEQSKEY</sequence>